<sequence>MRDLLPAYRQLTDNQQFHIVDRLQNKRYDAVTLFDVRPPELHFIGSIEEYVKLSKMGCSCCIPSFTSSSSPWQHWTCSGDALPEATKNPATDSAFFHRFVEYGKRSFSKFGQRLDTIVVMSHVAPMNTGRFLNYVLLMLGRFVCEKDLFFAGNLQKAFYRARLVTSLSFAGTRWRSCASSPPAPTCSVATISDVLLRNTIAYPGTPLVRHRTQLQ</sequence>
<gene>
    <name evidence="1" type="ORF">Vbra_2728</name>
</gene>
<evidence type="ECO:0000313" key="1">
    <source>
        <dbReference type="EMBL" id="CEM32773.1"/>
    </source>
</evidence>
<name>A0A0G4GQM7_VITBC</name>
<protein>
    <submittedName>
        <fullName evidence="1">Uncharacterized protein</fullName>
    </submittedName>
</protein>
<keyword evidence="2" id="KW-1185">Reference proteome</keyword>
<accession>A0A0G4GQM7</accession>
<reference evidence="1 2" key="1">
    <citation type="submission" date="2014-11" db="EMBL/GenBank/DDBJ databases">
        <authorList>
            <person name="Zhu J."/>
            <person name="Qi W."/>
            <person name="Song R."/>
        </authorList>
    </citation>
    <scope>NUCLEOTIDE SEQUENCE [LARGE SCALE GENOMIC DNA]</scope>
</reference>
<organism evidence="1 2">
    <name type="scientific">Vitrella brassicaformis (strain CCMP3155)</name>
    <dbReference type="NCBI Taxonomy" id="1169540"/>
    <lineage>
        <taxon>Eukaryota</taxon>
        <taxon>Sar</taxon>
        <taxon>Alveolata</taxon>
        <taxon>Colpodellida</taxon>
        <taxon>Vitrellaceae</taxon>
        <taxon>Vitrella</taxon>
    </lineage>
</organism>
<dbReference type="EMBL" id="CDMY01000761">
    <property type="protein sequence ID" value="CEM32773.1"/>
    <property type="molecule type" value="Genomic_DNA"/>
</dbReference>
<dbReference type="OrthoDB" id="10046327at2759"/>
<evidence type="ECO:0000313" key="2">
    <source>
        <dbReference type="Proteomes" id="UP000041254"/>
    </source>
</evidence>
<dbReference type="VEuPathDB" id="CryptoDB:Vbra_2728"/>
<dbReference type="AlphaFoldDB" id="A0A0G4GQM7"/>
<dbReference type="InParanoid" id="A0A0G4GQM7"/>
<dbReference type="Proteomes" id="UP000041254">
    <property type="component" value="Unassembled WGS sequence"/>
</dbReference>
<dbReference type="PhylomeDB" id="A0A0G4GQM7"/>
<proteinExistence type="predicted"/>